<protein>
    <submittedName>
        <fullName evidence="2">Predicted protein</fullName>
    </submittedName>
</protein>
<name>C1MI77_MICPC</name>
<dbReference type="GeneID" id="9680825"/>
<evidence type="ECO:0000313" key="2">
    <source>
        <dbReference type="EMBL" id="EEH60874.1"/>
    </source>
</evidence>
<proteinExistence type="predicted"/>
<evidence type="ECO:0000313" key="3">
    <source>
        <dbReference type="Proteomes" id="UP000001876"/>
    </source>
</evidence>
<keyword evidence="3" id="KW-1185">Reference proteome</keyword>
<feature type="region of interest" description="Disordered" evidence="1">
    <location>
        <begin position="15"/>
        <end position="48"/>
    </location>
</feature>
<feature type="compositionally biased region" description="Pro residues" evidence="1">
    <location>
        <begin position="370"/>
        <end position="380"/>
    </location>
</feature>
<sequence>MKSFSVTVPSEIVPAADDASAASKDEPAAGASSASKGSGSGPGAKTPDDGWPGPWFTVLAACVYALAALYQWRYPTSGLVEDEMTTLAIRRVNGVVRDAACGGWEMSDGTWSSFAGSGTAWHLGAIARERCGAKKLSHLAAAEVIDGRRVVVIGDSSARHVYAAIVRAAHANASAWSEARDMDAVANGEKHRDWEFPTPGVRGGGIAAFKWAPYAQNITSYLAEIERGEEPAPDVLVMGAALWHALHVRSEEEYLAALRGLKTQLAKTTAAVAATPASFASDGDGDGGDDGSGGGDDAEETPGRTRGAPRAFWLASTTTDPTLFSDAAKREHMTPKRVKAFNAVAIESGLVPPRPIAGAGVPSAEEEDAAPPPPPPPAAPCQPIDLERITTTCGWKCTKDGVHYKPEAYDAAASAVLNALRANPGWGVAR</sequence>
<reference evidence="2 3" key="1">
    <citation type="journal article" date="2009" name="Science">
        <title>Green evolution and dynamic adaptations revealed by genomes of the marine picoeukaryotes Micromonas.</title>
        <authorList>
            <person name="Worden A.Z."/>
            <person name="Lee J.H."/>
            <person name="Mock T."/>
            <person name="Rouze P."/>
            <person name="Simmons M.P."/>
            <person name="Aerts A.L."/>
            <person name="Allen A.E."/>
            <person name="Cuvelier M.L."/>
            <person name="Derelle E."/>
            <person name="Everett M.V."/>
            <person name="Foulon E."/>
            <person name="Grimwood J."/>
            <person name="Gundlach H."/>
            <person name="Henrissat B."/>
            <person name="Napoli C."/>
            <person name="McDonald S.M."/>
            <person name="Parker M.S."/>
            <person name="Rombauts S."/>
            <person name="Salamov A."/>
            <person name="Von Dassow P."/>
            <person name="Badger J.H."/>
            <person name="Coutinho P.M."/>
            <person name="Demir E."/>
            <person name="Dubchak I."/>
            <person name="Gentemann C."/>
            <person name="Eikrem W."/>
            <person name="Gready J.E."/>
            <person name="John U."/>
            <person name="Lanier W."/>
            <person name="Lindquist E.A."/>
            <person name="Lucas S."/>
            <person name="Mayer K.F."/>
            <person name="Moreau H."/>
            <person name="Not F."/>
            <person name="Otillar R."/>
            <person name="Panaud O."/>
            <person name="Pangilinan J."/>
            <person name="Paulsen I."/>
            <person name="Piegu B."/>
            <person name="Poliakov A."/>
            <person name="Robbens S."/>
            <person name="Schmutz J."/>
            <person name="Toulza E."/>
            <person name="Wyss T."/>
            <person name="Zelensky A."/>
            <person name="Zhou K."/>
            <person name="Armbrust E.V."/>
            <person name="Bhattacharya D."/>
            <person name="Goodenough U.W."/>
            <person name="Van de Peer Y."/>
            <person name="Grigoriev I.V."/>
        </authorList>
    </citation>
    <scope>NUCLEOTIDE SEQUENCE [LARGE SCALE GENOMIC DNA]</scope>
    <source>
        <strain evidence="2 3">CCMP1545</strain>
    </source>
</reference>
<feature type="compositionally biased region" description="Low complexity" evidence="1">
    <location>
        <begin position="15"/>
        <end position="37"/>
    </location>
</feature>
<dbReference type="Proteomes" id="UP000001876">
    <property type="component" value="Unassembled WGS sequence"/>
</dbReference>
<organism evidence="3">
    <name type="scientific">Micromonas pusilla (strain CCMP1545)</name>
    <name type="common">Picoplanktonic green alga</name>
    <dbReference type="NCBI Taxonomy" id="564608"/>
    <lineage>
        <taxon>Eukaryota</taxon>
        <taxon>Viridiplantae</taxon>
        <taxon>Chlorophyta</taxon>
        <taxon>Mamiellophyceae</taxon>
        <taxon>Mamiellales</taxon>
        <taxon>Mamiellaceae</taxon>
        <taxon>Micromonas</taxon>
    </lineage>
</organism>
<gene>
    <name evidence="2" type="ORF">MICPUCDRAFT_50466</name>
</gene>
<dbReference type="EMBL" id="GG663735">
    <property type="protein sequence ID" value="EEH60874.1"/>
    <property type="molecule type" value="Genomic_DNA"/>
</dbReference>
<dbReference type="RefSeq" id="XP_003055622.1">
    <property type="nucleotide sequence ID" value="XM_003055576.1"/>
</dbReference>
<dbReference type="OMA" id="IHWEVKP"/>
<dbReference type="OrthoDB" id="514564at2759"/>
<dbReference type="eggNOG" id="ENOG502QSS7">
    <property type="taxonomic scope" value="Eukaryota"/>
</dbReference>
<dbReference type="KEGG" id="mpp:MICPUCDRAFT_50466"/>
<accession>C1MI77</accession>
<dbReference type="STRING" id="564608.C1MI77"/>
<feature type="region of interest" description="Disordered" evidence="1">
    <location>
        <begin position="277"/>
        <end position="312"/>
    </location>
</feature>
<evidence type="ECO:0000256" key="1">
    <source>
        <dbReference type="SAM" id="MobiDB-lite"/>
    </source>
</evidence>
<dbReference type="AlphaFoldDB" id="C1MI77"/>
<feature type="region of interest" description="Disordered" evidence="1">
    <location>
        <begin position="356"/>
        <end position="382"/>
    </location>
</feature>